<dbReference type="EMBL" id="VOIH02000003">
    <property type="protein sequence ID" value="KAF3452255.1"/>
    <property type="molecule type" value="Genomic_DNA"/>
</dbReference>
<feature type="compositionally biased region" description="Basic and acidic residues" evidence="1">
    <location>
        <begin position="114"/>
        <end position="124"/>
    </location>
</feature>
<reference evidence="2" key="1">
    <citation type="submission" date="2020-03" db="EMBL/GenBank/DDBJ databases">
        <title>A high-quality chromosome-level genome assembly of a woody plant with both climbing and erect habits, Rhamnella rubrinervis.</title>
        <authorList>
            <person name="Lu Z."/>
            <person name="Yang Y."/>
            <person name="Zhu X."/>
            <person name="Sun Y."/>
        </authorList>
    </citation>
    <scope>NUCLEOTIDE SEQUENCE</scope>
    <source>
        <strain evidence="2">BYM</strain>
        <tissue evidence="2">Leaf</tissue>
    </source>
</reference>
<comment type="caution">
    <text evidence="2">The sequence shown here is derived from an EMBL/GenBank/DDBJ whole genome shotgun (WGS) entry which is preliminary data.</text>
</comment>
<proteinExistence type="predicted"/>
<dbReference type="AlphaFoldDB" id="A0A8K0MNV5"/>
<dbReference type="Proteomes" id="UP000796880">
    <property type="component" value="Unassembled WGS sequence"/>
</dbReference>
<protein>
    <submittedName>
        <fullName evidence="2">Uncharacterized protein</fullName>
    </submittedName>
</protein>
<sequence length="211" mass="23975">MLRLPSLKRFAVVTQEFVVGLLLFVFGYSSCPLVHSSVVHRLRLLPLAEPLLAYPDRALESSCDRRWEDMGWKSMLIITAGPYAPSTQLRPRSGTNWRVGMRREVSLATGVKNDPTRPQEDRRSGGAMVPDVKEREGSKPAISLKAPELKVYFYLDTYSLPYHHFRGKPPFLIEGRGLFREREANKVSIPTLKASQLSRREPYSIGVLTLY</sequence>
<accession>A0A8K0MNV5</accession>
<keyword evidence="3" id="KW-1185">Reference proteome</keyword>
<organism evidence="2 3">
    <name type="scientific">Rhamnella rubrinervis</name>
    <dbReference type="NCBI Taxonomy" id="2594499"/>
    <lineage>
        <taxon>Eukaryota</taxon>
        <taxon>Viridiplantae</taxon>
        <taxon>Streptophyta</taxon>
        <taxon>Embryophyta</taxon>
        <taxon>Tracheophyta</taxon>
        <taxon>Spermatophyta</taxon>
        <taxon>Magnoliopsida</taxon>
        <taxon>eudicotyledons</taxon>
        <taxon>Gunneridae</taxon>
        <taxon>Pentapetalae</taxon>
        <taxon>rosids</taxon>
        <taxon>fabids</taxon>
        <taxon>Rosales</taxon>
        <taxon>Rhamnaceae</taxon>
        <taxon>rhamnoid group</taxon>
        <taxon>Rhamneae</taxon>
        <taxon>Rhamnella</taxon>
    </lineage>
</organism>
<dbReference type="OrthoDB" id="10441987at2759"/>
<feature type="region of interest" description="Disordered" evidence="1">
    <location>
        <begin position="109"/>
        <end position="138"/>
    </location>
</feature>
<gene>
    <name evidence="2" type="ORF">FNV43_RR08353</name>
</gene>
<name>A0A8K0MNV5_9ROSA</name>
<evidence type="ECO:0000313" key="3">
    <source>
        <dbReference type="Proteomes" id="UP000796880"/>
    </source>
</evidence>
<evidence type="ECO:0000256" key="1">
    <source>
        <dbReference type="SAM" id="MobiDB-lite"/>
    </source>
</evidence>
<evidence type="ECO:0000313" key="2">
    <source>
        <dbReference type="EMBL" id="KAF3452255.1"/>
    </source>
</evidence>